<name>A0A7W8WZM3_9MICC</name>
<accession>A0A7W8WZM3</accession>
<gene>
    <name evidence="2" type="ORF">HD598_001094</name>
</gene>
<comment type="caution">
    <text evidence="2">The sequence shown here is derived from an EMBL/GenBank/DDBJ whole genome shotgun (WGS) entry which is preliminary data.</text>
</comment>
<proteinExistence type="predicted"/>
<dbReference type="AlphaFoldDB" id="A0A7W8WZM3"/>
<evidence type="ECO:0000256" key="1">
    <source>
        <dbReference type="SAM" id="MobiDB-lite"/>
    </source>
</evidence>
<reference evidence="2 3" key="1">
    <citation type="submission" date="2020-08" db="EMBL/GenBank/DDBJ databases">
        <title>Sequencing the genomes of 1000 actinobacteria strains.</title>
        <authorList>
            <person name="Klenk H.-P."/>
        </authorList>
    </citation>
    <scope>NUCLEOTIDE SEQUENCE [LARGE SCALE GENOMIC DNA]</scope>
    <source>
        <strain evidence="2 3">DSM 105783</strain>
    </source>
</reference>
<sequence>MSRTKRYERRTGYVPYAERRFFVDAVHRPEPDLGVLTELFIRLTLERVAEAREQREGAKPPSSFKSPQHL</sequence>
<evidence type="ECO:0000313" key="3">
    <source>
        <dbReference type="Proteomes" id="UP000580797"/>
    </source>
</evidence>
<dbReference type="Proteomes" id="UP000580797">
    <property type="component" value="Unassembled WGS sequence"/>
</dbReference>
<organism evidence="2 3">
    <name type="scientific">Neomicrococcus aestuarii</name>
    <dbReference type="NCBI Taxonomy" id="556325"/>
    <lineage>
        <taxon>Bacteria</taxon>
        <taxon>Bacillati</taxon>
        <taxon>Actinomycetota</taxon>
        <taxon>Actinomycetes</taxon>
        <taxon>Micrococcales</taxon>
        <taxon>Micrococcaceae</taxon>
        <taxon>Neomicrococcus</taxon>
    </lineage>
</organism>
<evidence type="ECO:0000313" key="2">
    <source>
        <dbReference type="EMBL" id="MBB5512407.1"/>
    </source>
</evidence>
<dbReference type="EMBL" id="JACHDR010000001">
    <property type="protein sequence ID" value="MBB5512407.1"/>
    <property type="molecule type" value="Genomic_DNA"/>
</dbReference>
<feature type="region of interest" description="Disordered" evidence="1">
    <location>
        <begin position="51"/>
        <end position="70"/>
    </location>
</feature>
<protein>
    <submittedName>
        <fullName evidence="2">Uncharacterized protein</fullName>
    </submittedName>
</protein>